<dbReference type="SUPFAM" id="SSF51604">
    <property type="entry name" value="Enolase C-terminal domain-like"/>
    <property type="match status" value="1"/>
</dbReference>
<gene>
    <name evidence="3" type="ORF">US96_C0032G0004</name>
</gene>
<dbReference type="EMBL" id="LBUZ01000032">
    <property type="protein sequence ID" value="KKQ74425.1"/>
    <property type="molecule type" value="Genomic_DNA"/>
</dbReference>
<dbReference type="AlphaFoldDB" id="A0A0G0KG00"/>
<dbReference type="Gene3D" id="3.20.20.120">
    <property type="entry name" value="Enolase-like C-terminal domain"/>
    <property type="match status" value="1"/>
</dbReference>
<dbReference type="PANTHER" id="PTHR48073:SF2">
    <property type="entry name" value="O-SUCCINYLBENZOATE SYNTHASE"/>
    <property type="match status" value="1"/>
</dbReference>
<protein>
    <recommendedName>
        <fullName evidence="2">Enolase C-terminal domain-containing protein</fullName>
    </recommendedName>
</protein>
<dbReference type="InterPro" id="IPR029017">
    <property type="entry name" value="Enolase-like_N"/>
</dbReference>
<dbReference type="InterPro" id="IPR029065">
    <property type="entry name" value="Enolase_C-like"/>
</dbReference>
<reference evidence="3 4" key="1">
    <citation type="journal article" date="2015" name="Nature">
        <title>rRNA introns, odd ribosomes, and small enigmatic genomes across a large radiation of phyla.</title>
        <authorList>
            <person name="Brown C.T."/>
            <person name="Hug L.A."/>
            <person name="Thomas B.C."/>
            <person name="Sharon I."/>
            <person name="Castelle C.J."/>
            <person name="Singh A."/>
            <person name="Wilkins M.J."/>
            <person name="Williams K.H."/>
            <person name="Banfield J.F."/>
        </authorList>
    </citation>
    <scope>NUCLEOTIDE SEQUENCE [LARGE SCALE GENOMIC DNA]</scope>
</reference>
<dbReference type="InterPro" id="IPR036849">
    <property type="entry name" value="Enolase-like_C_sf"/>
</dbReference>
<proteinExistence type="predicted"/>
<dbReference type="Proteomes" id="UP000034181">
    <property type="component" value="Unassembled WGS sequence"/>
</dbReference>
<dbReference type="SUPFAM" id="SSF54826">
    <property type="entry name" value="Enolase N-terminal domain-like"/>
    <property type="match status" value="1"/>
</dbReference>
<organism evidence="3 4">
    <name type="scientific">Candidatus Woesebacteria bacterium GW2011_GWB1_38_5b</name>
    <dbReference type="NCBI Taxonomy" id="1618569"/>
    <lineage>
        <taxon>Bacteria</taxon>
        <taxon>Candidatus Woeseibacteriota</taxon>
    </lineage>
</organism>
<evidence type="ECO:0000256" key="1">
    <source>
        <dbReference type="ARBA" id="ARBA00022723"/>
    </source>
</evidence>
<feature type="domain" description="Enolase C-terminal" evidence="2">
    <location>
        <begin position="163"/>
        <end position="374"/>
    </location>
</feature>
<evidence type="ECO:0000259" key="2">
    <source>
        <dbReference type="Pfam" id="PF13378"/>
    </source>
</evidence>
<sequence length="426" mass="47562">MTGKILKSEVWMLAIDLPSPFPLGFGTLSSLPRVFFVLTIESSNGEFRSIGEASIDFPFSHYDAWDVYHSLSLLGLEGKSANEREQLLAEPQFKDLMVFPAAFAALNMALDDAYGRLNHISIPDIYGIVRVNGMPLESIPHQPDQEKFHTAIDSAINRGRLPKMKGGLGLKVDLERLQMTTEIAVSLGIQFAVDFNAVYTVEQFEELVQVLAQVKNIQNRVLFFEQPTLAEIGIDGLQQATRILQANGLSIYVMADESFVSQSDAQICQKHGILLNYKIQKVGGILVALEIEKALGQTSLPSMVGGTFPTAIGRTWDQQALCVLSSASLPSDGWQPSTDWFDGNKHFISERFQASDNKSKAFLGHGLGITVLWDVLERYKIEHPAMEYQAIRNNQTGKQLEIQLKPGHTYSELYQRLSRRQVDWNL</sequence>
<evidence type="ECO:0000313" key="3">
    <source>
        <dbReference type="EMBL" id="KKQ74425.1"/>
    </source>
</evidence>
<dbReference type="PANTHER" id="PTHR48073">
    <property type="entry name" value="O-SUCCINYLBENZOATE SYNTHASE-RELATED"/>
    <property type="match status" value="1"/>
</dbReference>
<dbReference type="Pfam" id="PF13378">
    <property type="entry name" value="MR_MLE_C"/>
    <property type="match status" value="1"/>
</dbReference>
<comment type="caution">
    <text evidence="3">The sequence shown here is derived from an EMBL/GenBank/DDBJ whole genome shotgun (WGS) entry which is preliminary data.</text>
</comment>
<keyword evidence="1" id="KW-0479">Metal-binding</keyword>
<dbReference type="GO" id="GO:0046872">
    <property type="term" value="F:metal ion binding"/>
    <property type="evidence" value="ECO:0007669"/>
    <property type="project" value="UniProtKB-KW"/>
</dbReference>
<accession>A0A0G0KG00</accession>
<evidence type="ECO:0000313" key="4">
    <source>
        <dbReference type="Proteomes" id="UP000034181"/>
    </source>
</evidence>
<dbReference type="Gene3D" id="3.30.390.10">
    <property type="entry name" value="Enolase-like, N-terminal domain"/>
    <property type="match status" value="1"/>
</dbReference>
<name>A0A0G0KG00_9BACT</name>
<dbReference type="GO" id="GO:0003824">
    <property type="term" value="F:catalytic activity"/>
    <property type="evidence" value="ECO:0007669"/>
    <property type="project" value="UniProtKB-ARBA"/>
</dbReference>